<feature type="chain" id="PRO_5034304249" description="Glucose-methanol-choline oxidoreductase N-terminal domain-containing protein" evidence="7">
    <location>
        <begin position="31"/>
        <end position="622"/>
    </location>
</feature>
<dbReference type="GO" id="GO:0016614">
    <property type="term" value="F:oxidoreductase activity, acting on CH-OH group of donors"/>
    <property type="evidence" value="ECO:0007669"/>
    <property type="project" value="InterPro"/>
</dbReference>
<dbReference type="Gene3D" id="3.50.50.60">
    <property type="entry name" value="FAD/NAD(P)-binding domain"/>
    <property type="match status" value="1"/>
</dbReference>
<dbReference type="InterPro" id="IPR036188">
    <property type="entry name" value="FAD/NAD-bd_sf"/>
</dbReference>
<dbReference type="EMBL" id="JAACJM010000147">
    <property type="protein sequence ID" value="KAF5343168.1"/>
    <property type="molecule type" value="Genomic_DNA"/>
</dbReference>
<dbReference type="Proteomes" id="UP000559256">
    <property type="component" value="Unassembled WGS sequence"/>
</dbReference>
<comment type="caution">
    <text evidence="9">The sequence shown here is derived from an EMBL/GenBank/DDBJ whole genome shotgun (WGS) entry which is preliminary data.</text>
</comment>
<name>A0A8H5FNR6_9AGAR</name>
<dbReference type="InterPro" id="IPR000172">
    <property type="entry name" value="GMC_OxRdtase_N"/>
</dbReference>
<accession>A0A8H5FNR6</accession>
<dbReference type="SUPFAM" id="SSF54373">
    <property type="entry name" value="FAD-linked reductases, C-terminal domain"/>
    <property type="match status" value="1"/>
</dbReference>
<evidence type="ECO:0000256" key="5">
    <source>
        <dbReference type="PIRSR" id="PIRSR000137-1"/>
    </source>
</evidence>
<evidence type="ECO:0000256" key="6">
    <source>
        <dbReference type="PIRSR" id="PIRSR000137-2"/>
    </source>
</evidence>
<reference evidence="9 10" key="1">
    <citation type="journal article" date="2020" name="ISME J.">
        <title>Uncovering the hidden diversity of litter-decomposition mechanisms in mushroom-forming fungi.</title>
        <authorList>
            <person name="Floudas D."/>
            <person name="Bentzer J."/>
            <person name="Ahren D."/>
            <person name="Johansson T."/>
            <person name="Persson P."/>
            <person name="Tunlid A."/>
        </authorList>
    </citation>
    <scope>NUCLEOTIDE SEQUENCE [LARGE SCALE GENOMIC DNA]</scope>
    <source>
        <strain evidence="9 10">CBS 291.85</strain>
    </source>
</reference>
<gene>
    <name evidence="9" type="ORF">D9758_017052</name>
</gene>
<feature type="active site" description="Proton acceptor" evidence="5">
    <location>
        <position position="599"/>
    </location>
</feature>
<keyword evidence="10" id="KW-1185">Reference proteome</keyword>
<evidence type="ECO:0000313" key="10">
    <source>
        <dbReference type="Proteomes" id="UP000559256"/>
    </source>
</evidence>
<dbReference type="InterPro" id="IPR007867">
    <property type="entry name" value="GMC_OxRtase_C"/>
</dbReference>
<dbReference type="Gene3D" id="3.30.560.10">
    <property type="entry name" value="Glucose Oxidase, domain 3"/>
    <property type="match status" value="1"/>
</dbReference>
<organism evidence="9 10">
    <name type="scientific">Tetrapyrgos nigripes</name>
    <dbReference type="NCBI Taxonomy" id="182062"/>
    <lineage>
        <taxon>Eukaryota</taxon>
        <taxon>Fungi</taxon>
        <taxon>Dikarya</taxon>
        <taxon>Basidiomycota</taxon>
        <taxon>Agaricomycotina</taxon>
        <taxon>Agaricomycetes</taxon>
        <taxon>Agaricomycetidae</taxon>
        <taxon>Agaricales</taxon>
        <taxon>Marasmiineae</taxon>
        <taxon>Marasmiaceae</taxon>
        <taxon>Tetrapyrgos</taxon>
    </lineage>
</organism>
<feature type="domain" description="Glucose-methanol-choline oxidoreductase N-terminal" evidence="8">
    <location>
        <begin position="328"/>
        <end position="342"/>
    </location>
</feature>
<dbReference type="Pfam" id="PF05199">
    <property type="entry name" value="GMC_oxred_C"/>
    <property type="match status" value="1"/>
</dbReference>
<comment type="cofactor">
    <cofactor evidence="1 6">
        <name>FAD</name>
        <dbReference type="ChEBI" id="CHEBI:57692"/>
    </cofactor>
</comment>
<dbReference type="PANTHER" id="PTHR11552:SF147">
    <property type="entry name" value="CHOLINE DEHYDROGENASE, MITOCHONDRIAL"/>
    <property type="match status" value="1"/>
</dbReference>
<evidence type="ECO:0000313" key="9">
    <source>
        <dbReference type="EMBL" id="KAF5343168.1"/>
    </source>
</evidence>
<keyword evidence="3" id="KW-0285">Flavoprotein</keyword>
<feature type="active site" description="Proton donor" evidence="5">
    <location>
        <position position="557"/>
    </location>
</feature>
<dbReference type="InterPro" id="IPR012132">
    <property type="entry name" value="GMC_OxRdtase"/>
</dbReference>
<dbReference type="SUPFAM" id="SSF51905">
    <property type="entry name" value="FAD/NAD(P)-binding domain"/>
    <property type="match status" value="1"/>
</dbReference>
<dbReference type="OrthoDB" id="269227at2759"/>
<dbReference type="PANTHER" id="PTHR11552">
    <property type="entry name" value="GLUCOSE-METHANOL-CHOLINE GMC OXIDOREDUCTASE"/>
    <property type="match status" value="1"/>
</dbReference>
<evidence type="ECO:0000256" key="7">
    <source>
        <dbReference type="SAM" id="SignalP"/>
    </source>
</evidence>
<evidence type="ECO:0000256" key="3">
    <source>
        <dbReference type="ARBA" id="ARBA00022630"/>
    </source>
</evidence>
<evidence type="ECO:0000256" key="2">
    <source>
        <dbReference type="ARBA" id="ARBA00010790"/>
    </source>
</evidence>
<evidence type="ECO:0000259" key="8">
    <source>
        <dbReference type="PROSITE" id="PS00624"/>
    </source>
</evidence>
<proteinExistence type="inferred from homology"/>
<feature type="signal peptide" evidence="7">
    <location>
        <begin position="1"/>
        <end position="30"/>
    </location>
</feature>
<evidence type="ECO:0000256" key="4">
    <source>
        <dbReference type="ARBA" id="ARBA00022827"/>
    </source>
</evidence>
<dbReference type="GO" id="GO:0050660">
    <property type="term" value="F:flavin adenine dinucleotide binding"/>
    <property type="evidence" value="ECO:0007669"/>
    <property type="project" value="InterPro"/>
</dbReference>
<dbReference type="Pfam" id="PF00732">
    <property type="entry name" value="GMC_oxred_N"/>
    <property type="match status" value="1"/>
</dbReference>
<dbReference type="PIRSF" id="PIRSF000137">
    <property type="entry name" value="Alcohol_oxidase"/>
    <property type="match status" value="1"/>
</dbReference>
<feature type="binding site" evidence="6">
    <location>
        <begin position="600"/>
        <end position="601"/>
    </location>
    <ligand>
        <name>FAD</name>
        <dbReference type="ChEBI" id="CHEBI:57692"/>
    </ligand>
</feature>
<keyword evidence="7" id="KW-0732">Signal</keyword>
<comment type="similarity">
    <text evidence="2">Belongs to the GMC oxidoreductase family.</text>
</comment>
<evidence type="ECO:0000256" key="1">
    <source>
        <dbReference type="ARBA" id="ARBA00001974"/>
    </source>
</evidence>
<dbReference type="PROSITE" id="PS00624">
    <property type="entry name" value="GMC_OXRED_2"/>
    <property type="match status" value="1"/>
</dbReference>
<sequence>MRPCSSLSAAFQVVSAIAVILSPVLSLVRAESTLYTNPNDLPTKEYDFIIVGAGTAGNVLAARLSEDPSKRVLVIEAGVDDTGVLPVQVPFLAFNNEGTPTDWNYTTVPQKELNNRTISVPRGFCLGGSSSINLMIWTRGSSEIWDHYAQVTGDSGWSWNALEKYWDKISTFVPPTSNPSILPPPPNDLTLSNGDGPVLVTRANAPTELDWRVINTSMLIQQEEESNGESPRFKFTEDMNTGDSIGFGYHQSASGKGERRSSAATYLHPALNNRSNLDVLIHTRAMRLVQDNSTNDYIPVFNQVEVAQAVGGPRFTFRAKNEIILSSGSIGTPQILLLSGVGPKSELEDMGIEVVVDKPGVGKNLREHAMLVGIYNVNSNMTSDDLLRSPALQQQALEQWQNNRTGRFADSASNVLGFMRIPDGQLNGAQDPTSGPHTPHFELLFADNFVGVLDPLPEQGHFITVVNVVLAPQSTGSLTLSTAEGGTFTQPLIDYSIYSDPVDVQVMLQAMNDTETFLSSSPWTQDDFIISQVGLGRKATSEEKLAFMRDNTITIFHPVGTASMGSQEESVVDPRLRVRGVKGIRVVDASVFPTMPECHPQAVVYTLAERAADIIKEDNEML</sequence>
<protein>
    <recommendedName>
        <fullName evidence="8">Glucose-methanol-choline oxidoreductase N-terminal domain-containing protein</fullName>
    </recommendedName>
</protein>
<keyword evidence="4 6" id="KW-0274">FAD</keyword>
<dbReference type="AlphaFoldDB" id="A0A8H5FNR6"/>